<keyword evidence="6 7" id="KW-0472">Membrane</keyword>
<feature type="transmembrane region" description="Helical" evidence="7">
    <location>
        <begin position="257"/>
        <end position="276"/>
    </location>
</feature>
<feature type="transmembrane region" description="Helical" evidence="7">
    <location>
        <begin position="68"/>
        <end position="95"/>
    </location>
</feature>
<feature type="transmembrane region" description="Helical" evidence="7">
    <location>
        <begin position="218"/>
        <end position="237"/>
    </location>
</feature>
<dbReference type="GO" id="GO:0005886">
    <property type="term" value="C:plasma membrane"/>
    <property type="evidence" value="ECO:0007669"/>
    <property type="project" value="UniProtKB-SubCell"/>
</dbReference>
<evidence type="ECO:0000313" key="9">
    <source>
        <dbReference type="Proteomes" id="UP000000391"/>
    </source>
</evidence>
<evidence type="ECO:0000256" key="2">
    <source>
        <dbReference type="ARBA" id="ARBA00006386"/>
    </source>
</evidence>
<evidence type="ECO:0000256" key="6">
    <source>
        <dbReference type="ARBA" id="ARBA00023136"/>
    </source>
</evidence>
<keyword evidence="3" id="KW-1003">Cell membrane</keyword>
<proteinExistence type="inferred from homology"/>
<keyword evidence="4 7" id="KW-0812">Transmembrane</keyword>
<dbReference type="KEGG" id="mev:Metev_0134"/>
<feature type="transmembrane region" description="Helical" evidence="7">
    <location>
        <begin position="26"/>
        <end position="48"/>
    </location>
</feature>
<dbReference type="OrthoDB" id="307973at2157"/>
<dbReference type="HOGENOM" id="CLU_059148_0_0_2"/>
<evidence type="ECO:0000313" key="8">
    <source>
        <dbReference type="EMBL" id="ADI73065.1"/>
    </source>
</evidence>
<evidence type="ECO:0000256" key="7">
    <source>
        <dbReference type="SAM" id="Phobius"/>
    </source>
</evidence>
<dbReference type="InterPro" id="IPR053166">
    <property type="entry name" value="UPF0718_permease"/>
</dbReference>
<evidence type="ECO:0000256" key="1">
    <source>
        <dbReference type="ARBA" id="ARBA00004651"/>
    </source>
</evidence>
<sequence length="309" mass="33267">MVFEIIADYIVSLTGLTGNAAEALHFWIYDSLKIITILLLVIFGIGFLRTYLAPEKLRDYLKGKHSIFGYGIAALLGIVSPFCSCSTIPLFLGFVSAGVPFGMIITFLFVSPMVNEAAIVVLLGTLGWKITGLYVLGGVVVGSFGGFLLNNLGFDKYVEKFDFGAQTYCEEDVSIRERCNIAYTEAKNIVKQIIPYVLIGVGLGALIHGFVPQEIITSYLTGSLAVPGAVIVGIPIYTNIMGVIPVIESLVGKGLPVGTSLAFMMSVAALSFPEFVMLKKVMKKQLIIAYAGIVGLGITLMGIVFNFIF</sequence>
<accession>D7E643</accession>
<organism evidence="8 9">
    <name type="scientific">Methanohalobium evestigatum (strain ATCC BAA-1072 / DSM 3721 / NBRC 107634 / OCM 161 / Z-7303)</name>
    <dbReference type="NCBI Taxonomy" id="644295"/>
    <lineage>
        <taxon>Archaea</taxon>
        <taxon>Methanobacteriati</taxon>
        <taxon>Methanobacteriota</taxon>
        <taxon>Stenosarchaea group</taxon>
        <taxon>Methanomicrobia</taxon>
        <taxon>Methanosarcinales</taxon>
        <taxon>Methanosarcinaceae</taxon>
        <taxon>Methanohalobium</taxon>
    </lineage>
</organism>
<evidence type="ECO:0000256" key="3">
    <source>
        <dbReference type="ARBA" id="ARBA00022475"/>
    </source>
</evidence>
<evidence type="ECO:0000256" key="5">
    <source>
        <dbReference type="ARBA" id="ARBA00022989"/>
    </source>
</evidence>
<dbReference type="GeneID" id="9345745"/>
<dbReference type="RefSeq" id="WP_013193633.1">
    <property type="nucleotide sequence ID" value="NC_014253.1"/>
</dbReference>
<feature type="transmembrane region" description="Helical" evidence="7">
    <location>
        <begin position="193"/>
        <end position="211"/>
    </location>
</feature>
<dbReference type="STRING" id="644295.Metev_0134"/>
<comment type="similarity">
    <text evidence="2">Belongs to the UPF0718 family.</text>
</comment>
<dbReference type="EMBL" id="CP002069">
    <property type="protein sequence ID" value="ADI73065.1"/>
    <property type="molecule type" value="Genomic_DNA"/>
</dbReference>
<feature type="transmembrane region" description="Helical" evidence="7">
    <location>
        <begin position="130"/>
        <end position="149"/>
    </location>
</feature>
<dbReference type="AlphaFoldDB" id="D7E643"/>
<dbReference type="Pfam" id="PF03773">
    <property type="entry name" value="ArsP_1"/>
    <property type="match status" value="1"/>
</dbReference>
<keyword evidence="9" id="KW-1185">Reference proteome</keyword>
<keyword evidence="5 7" id="KW-1133">Transmembrane helix</keyword>
<evidence type="ECO:0000256" key="4">
    <source>
        <dbReference type="ARBA" id="ARBA00022692"/>
    </source>
</evidence>
<dbReference type="PANTHER" id="PTHR42775:SF1">
    <property type="entry name" value="PERMEASE RV2963-RELATED"/>
    <property type="match status" value="1"/>
</dbReference>
<dbReference type="PANTHER" id="PTHR42775">
    <property type="entry name" value="PERMEASE RV2963-RELATED"/>
    <property type="match status" value="1"/>
</dbReference>
<gene>
    <name evidence="8" type="ordered locus">Metev_0134</name>
</gene>
<protein>
    <submittedName>
        <fullName evidence="8">Permease</fullName>
    </submittedName>
</protein>
<dbReference type="InterPro" id="IPR005524">
    <property type="entry name" value="DUF318"/>
</dbReference>
<comment type="subcellular location">
    <subcellularLocation>
        <location evidence="1">Cell membrane</location>
        <topology evidence="1">Multi-pass membrane protein</topology>
    </subcellularLocation>
</comment>
<feature type="transmembrane region" description="Helical" evidence="7">
    <location>
        <begin position="288"/>
        <end position="308"/>
    </location>
</feature>
<reference evidence="8 9" key="1">
    <citation type="submission" date="2010-06" db="EMBL/GenBank/DDBJ databases">
        <title>Complete sequence chromosome of Methanohalobium evestigatum Z-7303.</title>
        <authorList>
            <consortium name="US DOE Joint Genome Institute"/>
            <person name="Lucas S."/>
            <person name="Copeland A."/>
            <person name="Lapidus A."/>
            <person name="Cheng J.-F."/>
            <person name="Bruce D."/>
            <person name="Goodwin L."/>
            <person name="Pitluck S."/>
            <person name="Saunders E."/>
            <person name="Detter J.C."/>
            <person name="Han C."/>
            <person name="Tapia R."/>
            <person name="Land M."/>
            <person name="Hauser L."/>
            <person name="Kyrpides N."/>
            <person name="Mikhailova N."/>
            <person name="Sieprawska-Lupa M."/>
            <person name="Whitman W.B."/>
            <person name="Anderson I."/>
            <person name="Woyke T."/>
        </authorList>
    </citation>
    <scope>NUCLEOTIDE SEQUENCE [LARGE SCALE GENOMIC DNA]</scope>
    <source>
        <strain evidence="9">ATCC BAA-1072 / DSM 3721 / NBRC 107634 / OCM 161 / Z-7303</strain>
    </source>
</reference>
<dbReference type="Proteomes" id="UP000000391">
    <property type="component" value="Chromosome"/>
</dbReference>
<name>D7E643_METEZ</name>